<sequence>MSETVAAIRAEFIKVRAIRATFLALLLFVPLSVVIAALDGWSAKSAIESDNGMLRDGFTAQQAGLDGILYGQLALIVFGVLVVSSEYSSGMMRVSLLAVPRRGRLYAAKLTVTAAAALLVAIPVTVVGYLVTQAALGPHGASIGDDGVPGALAGAVLYLTLMSLFAAGVATAARSAVLPLAIMLPMVLAGSQILSVIGATKELARYFPDRAGTQMLTVDADHAVRGGVVLLVWTVAALALGYVRHRRWDA</sequence>
<organism evidence="1 2">
    <name type="scientific">Streptomyces citrinus</name>
    <dbReference type="NCBI Taxonomy" id="3118173"/>
    <lineage>
        <taxon>Bacteria</taxon>
        <taxon>Bacillati</taxon>
        <taxon>Actinomycetota</taxon>
        <taxon>Actinomycetes</taxon>
        <taxon>Kitasatosporales</taxon>
        <taxon>Streptomycetaceae</taxon>
        <taxon>Streptomyces</taxon>
    </lineage>
</organism>
<protein>
    <submittedName>
        <fullName evidence="1">ABC transporter permease</fullName>
    </submittedName>
</protein>
<dbReference type="Proteomes" id="UP001432251">
    <property type="component" value="Chromosome"/>
</dbReference>
<gene>
    <name evidence="1" type="ORF">V2W30_11890</name>
</gene>
<proteinExistence type="predicted"/>
<accession>A0ACD5AAM5</accession>
<evidence type="ECO:0000313" key="1">
    <source>
        <dbReference type="EMBL" id="WWQ63979.1"/>
    </source>
</evidence>
<reference evidence="1" key="1">
    <citation type="journal article" date="2025" name="Int. J. Syst. Evol. Microbiol.">
        <title>Streptomyces citrinus sp. nov., with yellow diffusible pigment.</title>
        <authorList>
            <person name="He Y."/>
            <person name="Yang E."/>
            <person name="Xu J."/>
            <person name="Sun Y."/>
            <person name="Sun L."/>
        </authorList>
    </citation>
    <scope>NUCLEOTIDE SEQUENCE</scope>
    <source>
        <strain evidence="1">Q6</strain>
    </source>
</reference>
<evidence type="ECO:0000313" key="2">
    <source>
        <dbReference type="Proteomes" id="UP001432251"/>
    </source>
</evidence>
<keyword evidence="2" id="KW-1185">Reference proteome</keyword>
<dbReference type="EMBL" id="CP146022">
    <property type="protein sequence ID" value="WWQ63979.1"/>
    <property type="molecule type" value="Genomic_DNA"/>
</dbReference>
<name>A0ACD5AAM5_9ACTN</name>